<proteinExistence type="inferred from homology"/>
<dbReference type="FunFam" id="3.90.550.10:FF:000011">
    <property type="entry name" value="3-deoxy-manno-octulosonate cytidylyltransferase"/>
    <property type="match status" value="1"/>
</dbReference>
<dbReference type="GO" id="GO:0033468">
    <property type="term" value="P:CMP-keto-3-deoxy-D-manno-octulosonic acid biosynthetic process"/>
    <property type="evidence" value="ECO:0007669"/>
    <property type="project" value="UniProtKB-UniRule"/>
</dbReference>
<keyword evidence="7" id="KW-1185">Reference proteome</keyword>
<comment type="pathway">
    <text evidence="5">Nucleotide-sugar biosynthesis; CMP-3-deoxy-D-manno-octulosonate biosynthesis; CMP-3-deoxy-D-manno-octulosonate from 3-deoxy-D-manno-octulosonate and CTP: step 1/1.</text>
</comment>
<evidence type="ECO:0000256" key="3">
    <source>
        <dbReference type="ARBA" id="ARBA00022695"/>
    </source>
</evidence>
<dbReference type="GO" id="GO:0005829">
    <property type="term" value="C:cytosol"/>
    <property type="evidence" value="ECO:0007669"/>
    <property type="project" value="TreeGrafter"/>
</dbReference>
<comment type="similarity">
    <text evidence="5">Belongs to the KdsB family.</text>
</comment>
<accession>A0A401FVR3</accession>
<dbReference type="InterPro" id="IPR029044">
    <property type="entry name" value="Nucleotide-diphossugar_trans"/>
</dbReference>
<dbReference type="EMBL" id="BEXT01000001">
    <property type="protein sequence ID" value="GBC61072.1"/>
    <property type="molecule type" value="Genomic_DNA"/>
</dbReference>
<dbReference type="CDD" id="cd02517">
    <property type="entry name" value="CMP-KDO-Synthetase"/>
    <property type="match status" value="1"/>
</dbReference>
<dbReference type="NCBIfam" id="NF003952">
    <property type="entry name" value="PRK05450.1-5"/>
    <property type="match status" value="1"/>
</dbReference>
<gene>
    <name evidence="5" type="primary">kdsB</name>
    <name evidence="6" type="ORF">DENIS_2032</name>
</gene>
<dbReference type="NCBIfam" id="TIGR00466">
    <property type="entry name" value="kdsB"/>
    <property type="match status" value="1"/>
</dbReference>
<name>A0A401FVR3_9BACT</name>
<dbReference type="HAMAP" id="MF_00057">
    <property type="entry name" value="KdsB"/>
    <property type="match status" value="1"/>
</dbReference>
<reference evidence="7" key="1">
    <citation type="submission" date="2017-11" db="EMBL/GenBank/DDBJ databases">
        <authorList>
            <person name="Watanabe M."/>
            <person name="Kojima H."/>
        </authorList>
    </citation>
    <scope>NUCLEOTIDE SEQUENCE [LARGE SCALE GENOMIC DNA]</scope>
    <source>
        <strain evidence="7">Tokyo 01</strain>
    </source>
</reference>
<keyword evidence="4 5" id="KW-0448">Lipopolysaccharide biosynthesis</keyword>
<dbReference type="SUPFAM" id="SSF53448">
    <property type="entry name" value="Nucleotide-diphospho-sugar transferases"/>
    <property type="match status" value="1"/>
</dbReference>
<dbReference type="InterPro" id="IPR004528">
    <property type="entry name" value="KdsB"/>
</dbReference>
<evidence type="ECO:0000256" key="1">
    <source>
        <dbReference type="ARBA" id="ARBA00004370"/>
    </source>
</evidence>
<evidence type="ECO:0000256" key="5">
    <source>
        <dbReference type="HAMAP-Rule" id="MF_00057"/>
    </source>
</evidence>
<evidence type="ECO:0000256" key="4">
    <source>
        <dbReference type="ARBA" id="ARBA00022985"/>
    </source>
</evidence>
<dbReference type="GO" id="GO:0016020">
    <property type="term" value="C:membrane"/>
    <property type="evidence" value="ECO:0007669"/>
    <property type="project" value="UniProtKB-SubCell"/>
</dbReference>
<dbReference type="GO" id="GO:0008690">
    <property type="term" value="F:3-deoxy-manno-octulosonate cytidylyltransferase activity"/>
    <property type="evidence" value="ECO:0007669"/>
    <property type="project" value="UniProtKB-UniRule"/>
</dbReference>
<evidence type="ECO:0000256" key="2">
    <source>
        <dbReference type="ARBA" id="ARBA00022679"/>
    </source>
</evidence>
<evidence type="ECO:0000313" key="7">
    <source>
        <dbReference type="Proteomes" id="UP000288096"/>
    </source>
</evidence>
<keyword evidence="5" id="KW-0963">Cytoplasm</keyword>
<dbReference type="Pfam" id="PF02348">
    <property type="entry name" value="CTP_transf_3"/>
    <property type="match status" value="1"/>
</dbReference>
<dbReference type="NCBIfam" id="NF003950">
    <property type="entry name" value="PRK05450.1-3"/>
    <property type="match status" value="1"/>
</dbReference>
<comment type="caution">
    <text evidence="6">The sequence shown here is derived from an EMBL/GenBank/DDBJ whole genome shotgun (WGS) entry which is preliminary data.</text>
</comment>
<reference evidence="7" key="2">
    <citation type="submission" date="2019-01" db="EMBL/GenBank/DDBJ databases">
        <title>Genome sequence of Desulfonema ishimotonii strain Tokyo 01.</title>
        <authorList>
            <person name="Fukui M."/>
        </authorList>
    </citation>
    <scope>NUCLEOTIDE SEQUENCE [LARGE SCALE GENOMIC DNA]</scope>
    <source>
        <strain evidence="7">Tokyo 01</strain>
    </source>
</reference>
<dbReference type="Proteomes" id="UP000288096">
    <property type="component" value="Unassembled WGS sequence"/>
</dbReference>
<organism evidence="6 7">
    <name type="scientific">Desulfonema ishimotonii</name>
    <dbReference type="NCBI Taxonomy" id="45657"/>
    <lineage>
        <taxon>Bacteria</taxon>
        <taxon>Pseudomonadati</taxon>
        <taxon>Thermodesulfobacteriota</taxon>
        <taxon>Desulfobacteria</taxon>
        <taxon>Desulfobacterales</taxon>
        <taxon>Desulfococcaceae</taxon>
        <taxon>Desulfonema</taxon>
    </lineage>
</organism>
<dbReference type="EC" id="2.7.7.38" evidence="5"/>
<dbReference type="NCBIfam" id="NF009905">
    <property type="entry name" value="PRK13368.1"/>
    <property type="match status" value="1"/>
</dbReference>
<dbReference type="Gene3D" id="3.90.550.10">
    <property type="entry name" value="Spore Coat Polysaccharide Biosynthesis Protein SpsA, Chain A"/>
    <property type="match status" value="1"/>
</dbReference>
<dbReference type="GO" id="GO:0009103">
    <property type="term" value="P:lipopolysaccharide biosynthetic process"/>
    <property type="evidence" value="ECO:0007669"/>
    <property type="project" value="UniProtKB-UniRule"/>
</dbReference>
<dbReference type="RefSeq" id="WP_124328405.1">
    <property type="nucleotide sequence ID" value="NZ_BEXT01000001.1"/>
</dbReference>
<comment type="function">
    <text evidence="5">Activates KDO (a required 8-carbon sugar) for incorporation into bacterial lipopolysaccharide in Gram-negative bacteria.</text>
</comment>
<keyword evidence="2 5" id="KW-0808">Transferase</keyword>
<sequence length="246" mass="27534">MKIIVVIPARYGSTRFEGKPLALIAGKPMIRRVYEASKAAENINDVIVATDDTRILDAVEAFGGKGMITSRTNRSGTDRAGEVAERLGLAPDDIVINVQGDQPLLEPKCLEQVIQPFFSEPGAEMSTLAFRIINPEEITNPKHVKTVFDEQGNALYFSRSPIPFGREADVVFDTYKHLGIYAYTRQFLETYKALPEGRLEAIEKLEQLRVLEYGYRISVVVTEYNSPEVDLPEDIGIIEKLLEQRG</sequence>
<keyword evidence="3 5" id="KW-0548">Nucleotidyltransferase</keyword>
<dbReference type="InterPro" id="IPR003329">
    <property type="entry name" value="Cytidylyl_trans"/>
</dbReference>
<dbReference type="PANTHER" id="PTHR42866">
    <property type="entry name" value="3-DEOXY-MANNO-OCTULOSONATE CYTIDYLYLTRANSFERASE"/>
    <property type="match status" value="1"/>
</dbReference>
<dbReference type="OrthoDB" id="9815559at2"/>
<comment type="subcellular location">
    <subcellularLocation>
        <location evidence="5">Cytoplasm</location>
    </subcellularLocation>
    <subcellularLocation>
        <location evidence="1">Membrane</location>
    </subcellularLocation>
</comment>
<protein>
    <recommendedName>
        <fullName evidence="5">3-deoxy-manno-octulosonate cytidylyltransferase</fullName>
        <ecNumber evidence="5">2.7.7.38</ecNumber>
    </recommendedName>
    <alternativeName>
        <fullName evidence="5">CMP-2-keto-3-deoxyoctulosonic acid synthase</fullName>
        <shortName evidence="5">CKS</shortName>
        <shortName evidence="5">CMP-KDO synthase</shortName>
    </alternativeName>
</protein>
<comment type="catalytic activity">
    <reaction evidence="5">
        <text>3-deoxy-alpha-D-manno-oct-2-ulosonate + CTP = CMP-3-deoxy-beta-D-manno-octulosonate + diphosphate</text>
        <dbReference type="Rhea" id="RHEA:23448"/>
        <dbReference type="ChEBI" id="CHEBI:33019"/>
        <dbReference type="ChEBI" id="CHEBI:37563"/>
        <dbReference type="ChEBI" id="CHEBI:85986"/>
        <dbReference type="ChEBI" id="CHEBI:85987"/>
        <dbReference type="EC" id="2.7.7.38"/>
    </reaction>
</comment>
<dbReference type="UniPathway" id="UPA00358">
    <property type="reaction ID" value="UER00476"/>
</dbReference>
<evidence type="ECO:0000313" key="6">
    <source>
        <dbReference type="EMBL" id="GBC61072.1"/>
    </source>
</evidence>
<dbReference type="AlphaFoldDB" id="A0A401FVR3"/>
<dbReference type="PANTHER" id="PTHR42866:SF2">
    <property type="entry name" value="3-DEOXY-MANNO-OCTULOSONATE CYTIDYLYLTRANSFERASE, MITOCHONDRIAL"/>
    <property type="match status" value="1"/>
</dbReference>